<dbReference type="PANTHER" id="PTHR48098">
    <property type="entry name" value="ENTEROCHELIN ESTERASE-RELATED"/>
    <property type="match status" value="1"/>
</dbReference>
<dbReference type="Gene3D" id="2.60.40.10">
    <property type="entry name" value="Immunoglobulins"/>
    <property type="match status" value="1"/>
</dbReference>
<keyword evidence="2" id="KW-1185">Reference proteome</keyword>
<dbReference type="InterPro" id="IPR050583">
    <property type="entry name" value="Mycobacterial_A85_antigen"/>
</dbReference>
<dbReference type="InterPro" id="IPR014756">
    <property type="entry name" value="Ig_E-set"/>
</dbReference>
<dbReference type="Pfam" id="PF00756">
    <property type="entry name" value="Esterase"/>
    <property type="match status" value="1"/>
</dbReference>
<dbReference type="InterPro" id="IPR013783">
    <property type="entry name" value="Ig-like_fold"/>
</dbReference>
<gene>
    <name evidence="1" type="ordered locus">AciX9_0886</name>
</gene>
<evidence type="ECO:0000313" key="1">
    <source>
        <dbReference type="EMBL" id="ADW67954.1"/>
    </source>
</evidence>
<dbReference type="InterPro" id="IPR000801">
    <property type="entry name" value="Esterase-like"/>
</dbReference>
<dbReference type="PaxDb" id="1198114-AciX9_0886"/>
<dbReference type="InterPro" id="IPR029058">
    <property type="entry name" value="AB_hydrolase_fold"/>
</dbReference>
<dbReference type="eggNOG" id="COG0627">
    <property type="taxonomic scope" value="Bacteria"/>
</dbReference>
<dbReference type="STRING" id="1198114.AciX9_0886"/>
<dbReference type="Gene3D" id="3.40.50.1820">
    <property type="entry name" value="alpha/beta hydrolase"/>
    <property type="match status" value="1"/>
</dbReference>
<dbReference type="SUPFAM" id="SSF53474">
    <property type="entry name" value="alpha/beta-Hydrolases"/>
    <property type="match status" value="1"/>
</dbReference>
<dbReference type="Proteomes" id="UP000000343">
    <property type="component" value="Chromosome"/>
</dbReference>
<accession>E8X1N5</accession>
<dbReference type="CDD" id="cd11294">
    <property type="entry name" value="E_set_Esterase_like_N"/>
    <property type="match status" value="1"/>
</dbReference>
<dbReference type="AlphaFoldDB" id="E8X1N5"/>
<dbReference type="SUPFAM" id="SSF81296">
    <property type="entry name" value="E set domains"/>
    <property type="match status" value="1"/>
</dbReference>
<name>E8X1N5_GRATM</name>
<protein>
    <submittedName>
        <fullName evidence="1">Esterase</fullName>
    </submittedName>
</protein>
<dbReference type="GO" id="GO:0016747">
    <property type="term" value="F:acyltransferase activity, transferring groups other than amino-acyl groups"/>
    <property type="evidence" value="ECO:0007669"/>
    <property type="project" value="TreeGrafter"/>
</dbReference>
<dbReference type="EMBL" id="CP002480">
    <property type="protein sequence ID" value="ADW67954.1"/>
    <property type="molecule type" value="Genomic_DNA"/>
</dbReference>
<sequence length="350" mass="37781">MQPVVNPDHTVTFHYVAPEATTALVSIDVSKTPFPMTKDAAGVWTYTTAVLPPEIYGYHFEVDGRMALDPHSVTIKASYTSVGDGFLVPGSPAQPWETTAVPHGTVHVHTFTTKVVQGLEANQDFVYVYTPPGYDAKAKTKYPVLYLLHGWSDTAGGWSTIGQANYILDNLIAAGKAKPMIVVMPLGYGDMSFVRSGGGVWQDLAQIDHNVALFQQSLLTEVIPQVEANYKVAPGRDNRAIAGLSMGGLESVSVGLKNTEMFGWVGGFSSAVHMLKPEALAGLDAKKANLHLLWIACGTSDDLIEPNRRLVTELKAAGMPVTAVETSGAHTWLVWRDNLVTFAPLLFQGK</sequence>
<reference evidence="2" key="1">
    <citation type="submission" date="2011-01" db="EMBL/GenBank/DDBJ databases">
        <title>Complete sequence of chromosome of Acidobacterium sp. MP5ACTX9.</title>
        <authorList>
            <consortium name="US DOE Joint Genome Institute"/>
            <person name="Lucas S."/>
            <person name="Copeland A."/>
            <person name="Lapidus A."/>
            <person name="Cheng J.-F."/>
            <person name="Goodwin L."/>
            <person name="Pitluck S."/>
            <person name="Teshima H."/>
            <person name="Detter J.C."/>
            <person name="Han C."/>
            <person name="Tapia R."/>
            <person name="Land M."/>
            <person name="Hauser L."/>
            <person name="Kyrpides N."/>
            <person name="Ivanova N."/>
            <person name="Ovchinnikova G."/>
            <person name="Pagani I."/>
            <person name="Rawat S.R."/>
            <person name="Mannisto M."/>
            <person name="Haggblom M.M."/>
            <person name="Woyke T."/>
        </authorList>
    </citation>
    <scope>NUCLEOTIDE SEQUENCE [LARGE SCALE GENOMIC DNA]</scope>
    <source>
        <strain evidence="2">MP5ACTX9</strain>
    </source>
</reference>
<dbReference type="KEGG" id="acm:AciX9_0886"/>
<evidence type="ECO:0000313" key="2">
    <source>
        <dbReference type="Proteomes" id="UP000000343"/>
    </source>
</evidence>
<dbReference type="PANTHER" id="PTHR48098:SF1">
    <property type="entry name" value="DIACYLGLYCEROL ACYLTRANSFERASE_MYCOLYLTRANSFERASE AG85A"/>
    <property type="match status" value="1"/>
</dbReference>
<dbReference type="HOGENOM" id="CLU_037618_2_1_0"/>
<proteinExistence type="predicted"/>
<organism evidence="2">
    <name type="scientific">Granulicella tundricola (strain ATCC BAA-1859 / DSM 23138 / MP5ACTX9)</name>
    <dbReference type="NCBI Taxonomy" id="1198114"/>
    <lineage>
        <taxon>Bacteria</taxon>
        <taxon>Pseudomonadati</taxon>
        <taxon>Acidobacteriota</taxon>
        <taxon>Terriglobia</taxon>
        <taxon>Terriglobales</taxon>
        <taxon>Acidobacteriaceae</taxon>
        <taxon>Granulicella</taxon>
    </lineage>
</organism>